<accession>A0A3B0W0L7</accession>
<organism evidence="1">
    <name type="scientific">hydrothermal vent metagenome</name>
    <dbReference type="NCBI Taxonomy" id="652676"/>
    <lineage>
        <taxon>unclassified sequences</taxon>
        <taxon>metagenomes</taxon>
        <taxon>ecological metagenomes</taxon>
    </lineage>
</organism>
<evidence type="ECO:0000313" key="1">
    <source>
        <dbReference type="EMBL" id="VAW44802.1"/>
    </source>
</evidence>
<name>A0A3B0W0L7_9ZZZZ</name>
<dbReference type="EMBL" id="UOFA01000136">
    <property type="protein sequence ID" value="VAW44802.1"/>
    <property type="molecule type" value="Genomic_DNA"/>
</dbReference>
<gene>
    <name evidence="1" type="ORF">MNBD_GAMMA02-1066</name>
</gene>
<protein>
    <submittedName>
        <fullName evidence="1">Uncharacterized protein</fullName>
    </submittedName>
</protein>
<sequence length="179" mass="20556">EQPQDLSNMLAWQLAGIRYVLQGEIHEVKQTLTLKLTISDTLGLQPTLSAVINPKQLELSSQMFADQVYRSLFYATFTNYNDMQYLDQENPTLTRYLNQMVVQFKMAWQVQGAQGTCTVDVQQMPGGIPFKSELQKDCFTEPKLATEIQQTLDQVGILPYEKYQSVFEKNLKLQFITTD</sequence>
<proteinExistence type="predicted"/>
<dbReference type="AlphaFoldDB" id="A0A3B0W0L7"/>
<feature type="non-terminal residue" evidence="1">
    <location>
        <position position="1"/>
    </location>
</feature>
<reference evidence="1" key="1">
    <citation type="submission" date="2018-06" db="EMBL/GenBank/DDBJ databases">
        <authorList>
            <person name="Zhirakovskaya E."/>
        </authorList>
    </citation>
    <scope>NUCLEOTIDE SEQUENCE</scope>
</reference>